<dbReference type="CDD" id="cd01650">
    <property type="entry name" value="RT_nLTR_like"/>
    <property type="match status" value="1"/>
</dbReference>
<dbReference type="InterPro" id="IPR052343">
    <property type="entry name" value="Retrotransposon-Effector_Assoc"/>
</dbReference>
<dbReference type="PANTHER" id="PTHR46890:SF50">
    <property type="entry name" value="RNA-DIRECTED DNA POLYMERASE, EUKARYOTA, REVERSE TRANSCRIPTASE ZINC-BINDING DOMAIN PROTEIN-RELATED"/>
    <property type="match status" value="1"/>
</dbReference>
<dbReference type="EMBL" id="OIVN01000394">
    <property type="protein sequence ID" value="SPC79527.1"/>
    <property type="molecule type" value="Genomic_DNA"/>
</dbReference>
<dbReference type="Pfam" id="PF00078">
    <property type="entry name" value="RVT_1"/>
    <property type="match status" value="1"/>
</dbReference>
<reference evidence="3" key="1">
    <citation type="submission" date="2018-02" db="EMBL/GenBank/DDBJ databases">
        <authorList>
            <person name="Cohen D.B."/>
            <person name="Kent A.D."/>
        </authorList>
    </citation>
    <scope>NUCLEOTIDE SEQUENCE</scope>
</reference>
<accession>A0A2N9EKZ1</accession>
<proteinExistence type="predicted"/>
<dbReference type="InterPro" id="IPR036691">
    <property type="entry name" value="Endo/exonu/phosph_ase_sf"/>
</dbReference>
<organism evidence="3">
    <name type="scientific">Fagus sylvatica</name>
    <name type="common">Beechnut</name>
    <dbReference type="NCBI Taxonomy" id="28930"/>
    <lineage>
        <taxon>Eukaryota</taxon>
        <taxon>Viridiplantae</taxon>
        <taxon>Streptophyta</taxon>
        <taxon>Embryophyta</taxon>
        <taxon>Tracheophyta</taxon>
        <taxon>Spermatophyta</taxon>
        <taxon>Magnoliopsida</taxon>
        <taxon>eudicotyledons</taxon>
        <taxon>Gunneridae</taxon>
        <taxon>Pentapetalae</taxon>
        <taxon>rosids</taxon>
        <taxon>fabids</taxon>
        <taxon>Fagales</taxon>
        <taxon>Fagaceae</taxon>
        <taxon>Fagus</taxon>
    </lineage>
</organism>
<dbReference type="AlphaFoldDB" id="A0A2N9EKZ1"/>
<evidence type="ECO:0000259" key="2">
    <source>
        <dbReference type="PROSITE" id="PS50878"/>
    </source>
</evidence>
<feature type="region of interest" description="Disordered" evidence="1">
    <location>
        <begin position="445"/>
        <end position="468"/>
    </location>
</feature>
<dbReference type="SUPFAM" id="SSF56219">
    <property type="entry name" value="DNase I-like"/>
    <property type="match status" value="1"/>
</dbReference>
<sequence length="1259" mass="142469">MGYCEEYLKGYSTHIGFSSVFIPCGFVEICEYHGGAQRGGIRIPEGYRGKHWERFVKELHSFFPGMAVTVEHQAGKSRNGKGRADLERRVIHAGPTPVVSGYCNGKMESESRDTRNFKNQSAGSVIADLPPAVMDPNAPCLTCKCNFKWAPVTRTLRITKLVEGTRQAKWVSLKTKAIGLAQPSNRAIQAQALDIESVEEEQDNDSLCNPLEPSPTPKTWVDHVDVKEPGSTEEETHADGELSSSDEETQADDGEFILENTTTAILDNPMGDMFVEHGYAAVEMEEPSAVLDLALVQVDLAEDFQGIVPTIECGISMIHEESESRLSVVDHHSDEVAQHEAEPVSPLVCEPLAVVVPTTILDAPEKPHSTGSEWVNDQYRGLCELVGFPLDSHEKQCLALLRRIEASRSRKKGELGSWTVVCSGKKGARELRVYYRTKQIKEALESKAPGTPEKKDKGESPTQQPNHKENAAWMLLSSEETKLDKVDWRIIQSIWGNRFVDWVALDAVNTAGGVKGVRQRWAQPWCVFGDFNVVRFPNERLGCSRISASMIEFSDFIEDLSLVDLPLNGGRYTWCNGSSNPSMSRIDKVLVSTDWEKHYLDVIQKLLPKPISDHTPILLEVGGMAGRKRAFKFENMWLKDPDFVNKVCGWWFSYTFNGTPSYVLSQKLKALKGDLKLWNKQVFGDVGLKRQQLECDLQFFDEKEGTSFLTSEEREGDNNTKFFHQMANSHRRNNYMERVEVDDAVYEVESEVREKVVRFYASLYQKYEPWRPMVDGLDFDLISEEEQAMLKRKFDRDEVLQVVKDLQGDKAPRPDGFTMAFFHKCWSVLEEDIMGFFEEVHTYCKFERSLNASFIALIPKKQNATNIRDFCPISLIDSVYKLLSKVLANRLKGVLDHIISESQNSFIGGRKILDSVLIANECLDSRLKSRLPSIICKLDIEKAYDHVHWGSLLYLLQRLGFGVKWCQWIEACIPLVQFSVLVNGSPEGFFSSSRGIRQGDPLSPLLFLLIMEVLSRMLRKVEAVTGLRVNMAKSEMVPVGEVGNIAMLADSLDCRVGSLPLAYLGMPLGASYKAVSVWDLILEKMERRLAGWKKLIEKLQRNFLWGGMGEEFKHYLVGWDKVCTPKEKGGLGVRSLTLFNKALLGKWLWRFGLEEHHLWRRVLVEKYGVDLGGWRTPHSRGPHGCGVWKGIMLGWNEYFQHIEFVVGLGNRIRFWQDKWCGDRALMDRFLTLYAVSSHRELLASNTPNNAGPGWVALEG</sequence>
<dbReference type="Pfam" id="PF03372">
    <property type="entry name" value="Exo_endo_phos"/>
    <property type="match status" value="1"/>
</dbReference>
<evidence type="ECO:0000256" key="1">
    <source>
        <dbReference type="SAM" id="MobiDB-lite"/>
    </source>
</evidence>
<dbReference type="PROSITE" id="PS50878">
    <property type="entry name" value="RT_POL"/>
    <property type="match status" value="1"/>
</dbReference>
<evidence type="ECO:0000313" key="3">
    <source>
        <dbReference type="EMBL" id="SPC79527.1"/>
    </source>
</evidence>
<protein>
    <recommendedName>
        <fullName evidence="2">Reverse transcriptase domain-containing protein</fullName>
    </recommendedName>
</protein>
<feature type="region of interest" description="Disordered" evidence="1">
    <location>
        <begin position="198"/>
        <end position="251"/>
    </location>
</feature>
<dbReference type="SUPFAM" id="SSF56672">
    <property type="entry name" value="DNA/RNA polymerases"/>
    <property type="match status" value="1"/>
</dbReference>
<dbReference type="InterPro" id="IPR000477">
    <property type="entry name" value="RT_dom"/>
</dbReference>
<feature type="domain" description="Reverse transcriptase" evidence="2">
    <location>
        <begin position="839"/>
        <end position="1110"/>
    </location>
</feature>
<feature type="compositionally biased region" description="Basic and acidic residues" evidence="1">
    <location>
        <begin position="220"/>
        <end position="240"/>
    </location>
</feature>
<gene>
    <name evidence="3" type="ORF">FSB_LOCUS7409</name>
</gene>
<name>A0A2N9EKZ1_FAGSY</name>
<dbReference type="GO" id="GO:0003824">
    <property type="term" value="F:catalytic activity"/>
    <property type="evidence" value="ECO:0007669"/>
    <property type="project" value="InterPro"/>
</dbReference>
<dbReference type="Gene3D" id="3.60.10.10">
    <property type="entry name" value="Endonuclease/exonuclease/phosphatase"/>
    <property type="match status" value="1"/>
</dbReference>
<dbReference type="PANTHER" id="PTHR46890">
    <property type="entry name" value="NON-LTR RETROLELEMENT REVERSE TRANSCRIPTASE-LIKE PROTEIN-RELATED"/>
    <property type="match status" value="1"/>
</dbReference>
<dbReference type="InterPro" id="IPR005135">
    <property type="entry name" value="Endo/exonuclease/phosphatase"/>
</dbReference>
<dbReference type="InterPro" id="IPR043502">
    <property type="entry name" value="DNA/RNA_pol_sf"/>
</dbReference>